<dbReference type="GeneID" id="40101530"/>
<evidence type="ECO:0000313" key="1">
    <source>
        <dbReference type="EMBL" id="AWD92301.1"/>
    </source>
</evidence>
<organism evidence="1 2">
    <name type="scientific">Enterococcus phage LY0322</name>
    <dbReference type="NCBI Taxonomy" id="2172042"/>
    <lineage>
        <taxon>Viruses</taxon>
        <taxon>Duplodnaviria</taxon>
        <taxon>Heunggongvirae</taxon>
        <taxon>Uroviricota</taxon>
        <taxon>Caudoviricetes</taxon>
        <taxon>Efquatrovirus</taxon>
        <taxon>Efquatrovirus LY0322</taxon>
    </lineage>
</organism>
<sequence>MRVDMYTERYYEFEEPYNGATVTVVLKNSVPVMYQYEYKDVQNTLAYKFRWLYNVKYIGDIVNVWNEKRLLKKLDEVEK</sequence>
<accession>A0A2S1GSD5</accession>
<reference evidence="1 2" key="1">
    <citation type="submission" date="2018-04" db="EMBL/GenBank/DDBJ databases">
        <title>The genome sequence of bacteriophage LY0322 lytic for Enterococcus.</title>
        <authorList>
            <person name="Liu Y."/>
            <person name="Shi H."/>
            <person name="Sun Y."/>
        </authorList>
    </citation>
    <scope>NUCLEOTIDE SEQUENCE [LARGE SCALE GENOMIC DNA]</scope>
</reference>
<dbReference type="Proteomes" id="UP000247285">
    <property type="component" value="Segment"/>
</dbReference>
<keyword evidence="2" id="KW-1185">Reference proteome</keyword>
<dbReference type="EMBL" id="MH193369">
    <property type="protein sequence ID" value="AWD92301.1"/>
    <property type="molecule type" value="Genomic_DNA"/>
</dbReference>
<dbReference type="RefSeq" id="YP_009624677.1">
    <property type="nucleotide sequence ID" value="NC_042125.1"/>
</dbReference>
<dbReference type="KEGG" id="vg:40101530"/>
<name>A0A2S1GSD5_9CAUD</name>
<evidence type="ECO:0000313" key="2">
    <source>
        <dbReference type="Proteomes" id="UP000247285"/>
    </source>
</evidence>
<proteinExistence type="predicted"/>
<dbReference type="OrthoDB" id="19803at10239"/>
<protein>
    <submittedName>
        <fullName evidence="1">Uncharacterized protein</fullName>
    </submittedName>
</protein>